<dbReference type="Gene3D" id="3.90.25.10">
    <property type="entry name" value="UDP-galactose 4-epimerase, domain 1"/>
    <property type="match status" value="1"/>
</dbReference>
<dbReference type="Pfam" id="PF01370">
    <property type="entry name" value="Epimerase"/>
    <property type="match status" value="1"/>
</dbReference>
<reference evidence="2" key="1">
    <citation type="submission" date="2021-02" db="EMBL/GenBank/DDBJ databases">
        <authorList>
            <person name="Nowell W R."/>
        </authorList>
    </citation>
    <scope>NUCLEOTIDE SEQUENCE</scope>
</reference>
<dbReference type="PANTHER" id="PTHR30244:SF34">
    <property type="entry name" value="DTDP-4-AMINO-4,6-DIDEOXYGALACTOSE TRANSAMINASE"/>
    <property type="match status" value="1"/>
</dbReference>
<protein>
    <recommendedName>
        <fullName evidence="1">NAD-dependent epimerase/dehydratase domain-containing protein</fullName>
    </recommendedName>
</protein>
<dbReference type="Gene3D" id="3.40.50.720">
    <property type="entry name" value="NAD(P)-binding Rossmann-like Domain"/>
    <property type="match status" value="1"/>
</dbReference>
<dbReference type="GO" id="GO:0030170">
    <property type="term" value="F:pyridoxal phosphate binding"/>
    <property type="evidence" value="ECO:0007669"/>
    <property type="project" value="TreeGrafter"/>
</dbReference>
<comment type="caution">
    <text evidence="2">The sequence shown here is derived from an EMBL/GenBank/DDBJ whole genome shotgun (WGS) entry which is preliminary data.</text>
</comment>
<organism evidence="2 4">
    <name type="scientific">Adineta steineri</name>
    <dbReference type="NCBI Taxonomy" id="433720"/>
    <lineage>
        <taxon>Eukaryota</taxon>
        <taxon>Metazoa</taxon>
        <taxon>Spiralia</taxon>
        <taxon>Gnathifera</taxon>
        <taxon>Rotifera</taxon>
        <taxon>Eurotatoria</taxon>
        <taxon>Bdelloidea</taxon>
        <taxon>Adinetida</taxon>
        <taxon>Adinetidae</taxon>
        <taxon>Adineta</taxon>
    </lineage>
</organism>
<dbReference type="Pfam" id="PF01041">
    <property type="entry name" value="DegT_DnrJ_EryC1"/>
    <property type="match status" value="1"/>
</dbReference>
<dbReference type="GO" id="GO:0000271">
    <property type="term" value="P:polysaccharide biosynthetic process"/>
    <property type="evidence" value="ECO:0007669"/>
    <property type="project" value="TreeGrafter"/>
</dbReference>
<dbReference type="InterPro" id="IPR001509">
    <property type="entry name" value="Epimerase_deHydtase"/>
</dbReference>
<dbReference type="InterPro" id="IPR015422">
    <property type="entry name" value="PyrdxlP-dep_Trfase_small"/>
</dbReference>
<dbReference type="Gene3D" id="3.40.640.10">
    <property type="entry name" value="Type I PLP-dependent aspartate aminotransferase-like (Major domain)"/>
    <property type="match status" value="1"/>
</dbReference>
<dbReference type="InterPro" id="IPR015424">
    <property type="entry name" value="PyrdxlP-dep_Trfase"/>
</dbReference>
<evidence type="ECO:0000313" key="4">
    <source>
        <dbReference type="Proteomes" id="UP000663845"/>
    </source>
</evidence>
<dbReference type="InterPro" id="IPR036291">
    <property type="entry name" value="NAD(P)-bd_dom_sf"/>
</dbReference>
<name>A0A814ITB3_9BILA</name>
<gene>
    <name evidence="2" type="ORF">JYZ213_LOCUS17450</name>
    <name evidence="3" type="ORF">OXD698_LOCUS30909</name>
</gene>
<dbReference type="SUPFAM" id="SSF51735">
    <property type="entry name" value="NAD(P)-binding Rossmann-fold domains"/>
    <property type="match status" value="1"/>
</dbReference>
<feature type="domain" description="NAD-dependent epimerase/dehydratase" evidence="1">
    <location>
        <begin position="467"/>
        <end position="717"/>
    </location>
</feature>
<proteinExistence type="predicted"/>
<evidence type="ECO:0000259" key="1">
    <source>
        <dbReference type="Pfam" id="PF01370"/>
    </source>
</evidence>
<dbReference type="Proteomes" id="UP000663845">
    <property type="component" value="Unassembled WGS sequence"/>
</dbReference>
<dbReference type="InterPro" id="IPR015421">
    <property type="entry name" value="PyrdxlP-dep_Trfase_major"/>
</dbReference>
<dbReference type="GO" id="GO:0008483">
    <property type="term" value="F:transaminase activity"/>
    <property type="evidence" value="ECO:0007669"/>
    <property type="project" value="TreeGrafter"/>
</dbReference>
<dbReference type="Proteomes" id="UP000663844">
    <property type="component" value="Unassembled WGS sequence"/>
</dbReference>
<dbReference type="EMBL" id="CAJNOG010000163">
    <property type="protein sequence ID" value="CAF1028207.1"/>
    <property type="molecule type" value="Genomic_DNA"/>
</dbReference>
<dbReference type="CDD" id="cd00616">
    <property type="entry name" value="AHBA_syn"/>
    <property type="match status" value="1"/>
</dbReference>
<evidence type="ECO:0000313" key="2">
    <source>
        <dbReference type="EMBL" id="CAF1028207.1"/>
    </source>
</evidence>
<dbReference type="AlphaFoldDB" id="A0A814ITB3"/>
<dbReference type="InterPro" id="IPR000653">
    <property type="entry name" value="DegT/StrS_aminotransferase"/>
</dbReference>
<accession>A0A814ITB3</accession>
<dbReference type="SUPFAM" id="SSF53383">
    <property type="entry name" value="PLP-dependent transferases"/>
    <property type="match status" value="1"/>
</dbReference>
<dbReference type="EMBL" id="CAJOAZ010003720">
    <property type="protein sequence ID" value="CAF4024499.1"/>
    <property type="molecule type" value="Genomic_DNA"/>
</dbReference>
<dbReference type="Gene3D" id="3.90.1150.10">
    <property type="entry name" value="Aspartate Aminotransferase, domain 1"/>
    <property type="match status" value="1"/>
</dbReference>
<evidence type="ECO:0000313" key="3">
    <source>
        <dbReference type="EMBL" id="CAF4024499.1"/>
    </source>
</evidence>
<sequence>MENQTLSNTASSPSCNSDHCSHSSCLVSPSMQNVATSWRSSIAAEWNTRRAAEGEKQCALFPLAMNPFGVDEILAMTEVLLTGRLTLGSEVEKAEKKFAQNVGVPYAVMVNSGSSANLLAVAAITNKLRPIHCDSGDQVLVPAVCWSTSVFPLLQNGLCPVFVDVDPCTFNVTLVELERKLTPRVKAVMAVHVLGNSIDMREMKNFVTRHKLILIEDTCESLGSFCNSGTENEQKMLGTFGDFGTFSFYFSHHITSGEGGMITCKSEEDYNLLRCLRAHGWTRHLTNRQIVEELYPDFDSRFLFVNIGYNLRPLEVQGAMLNIQLEKLSQFNACRRDNLRRIKEALLRDERFSRFMSLMEASSGVDPAWFGVGALLHRSYAHQRLEFLKYLERNGIENRPIISGNFIRQPCIKAFCEQERPENYPGAEAIHMRGFFIGIHQIPLDQTVIEKLVDIILAFPFRPQHVVLITGSTGMLGKYIQDIVLEKVLKEDIVSTSSSSSPLKLKTTDSEWVFLTRDDGDLRQIEDVTNIFKRFQPTRILHCAEHIASIQEISSKPVDFWLDNVTMNNNILQTAFEFQKWSGPIKVVSILSTEVFLKNMQLLTNHPDTFDRSTYLKADSYACAKLSLAQLIQWYRQQHSCNFISILPDNIFGAYGDFSNNATQLVNLLIAKAINQKKNNPLVAVNLTDVCTLECEILFARDFAQTLLWALENYDEDETLIPAGRKTSIIELAELVCEHVGFVGGFTFNNTVQNGRSLHHIGDTTRLRRINPVFEMTPLSIAIQQTFEWYQDKKCKQSTN</sequence>
<dbReference type="PANTHER" id="PTHR30244">
    <property type="entry name" value="TRANSAMINASE"/>
    <property type="match status" value="1"/>
</dbReference>